<name>A0ABV6N4R5_9PSEU</name>
<accession>A0ABV6N4R5</accession>
<protein>
    <submittedName>
        <fullName evidence="1">Uncharacterized protein</fullName>
    </submittedName>
</protein>
<evidence type="ECO:0000313" key="1">
    <source>
        <dbReference type="EMBL" id="MFC0547036.1"/>
    </source>
</evidence>
<proteinExistence type="predicted"/>
<gene>
    <name evidence="1" type="ORF">ACFFH7_36385</name>
</gene>
<dbReference type="RefSeq" id="WP_379794460.1">
    <property type="nucleotide sequence ID" value="NZ_JBHLUD010000013.1"/>
</dbReference>
<dbReference type="Proteomes" id="UP001589810">
    <property type="component" value="Unassembled WGS sequence"/>
</dbReference>
<evidence type="ECO:0000313" key="2">
    <source>
        <dbReference type="Proteomes" id="UP001589810"/>
    </source>
</evidence>
<keyword evidence="2" id="KW-1185">Reference proteome</keyword>
<organism evidence="1 2">
    <name type="scientific">Kutzneria chonburiensis</name>
    <dbReference type="NCBI Taxonomy" id="1483604"/>
    <lineage>
        <taxon>Bacteria</taxon>
        <taxon>Bacillati</taxon>
        <taxon>Actinomycetota</taxon>
        <taxon>Actinomycetes</taxon>
        <taxon>Pseudonocardiales</taxon>
        <taxon>Pseudonocardiaceae</taxon>
        <taxon>Kutzneria</taxon>
    </lineage>
</organism>
<reference evidence="1 2" key="1">
    <citation type="submission" date="2024-09" db="EMBL/GenBank/DDBJ databases">
        <authorList>
            <person name="Sun Q."/>
            <person name="Mori K."/>
        </authorList>
    </citation>
    <scope>NUCLEOTIDE SEQUENCE [LARGE SCALE GENOMIC DNA]</scope>
    <source>
        <strain evidence="1 2">TBRC 1432</strain>
    </source>
</reference>
<sequence length="114" mass="12127">MTTYTATDVQTGEEHAFVTLDGLAESLGGGAYQLVGATTSLPEYRDIQVFKDFTDAETLCVVRVSIETLGAVLPLGVTILGESKRQLGRHLSDVQAPAGSAGARHLLFAWMDAE</sequence>
<dbReference type="EMBL" id="JBHLUD010000013">
    <property type="protein sequence ID" value="MFC0547036.1"/>
    <property type="molecule type" value="Genomic_DNA"/>
</dbReference>
<comment type="caution">
    <text evidence="1">The sequence shown here is derived from an EMBL/GenBank/DDBJ whole genome shotgun (WGS) entry which is preliminary data.</text>
</comment>